<name>A0ABS9H0W2_9BACL</name>
<comment type="caution">
    <text evidence="1">The sequence shown here is derived from an EMBL/GenBank/DDBJ whole genome shotgun (WGS) entry which is preliminary data.</text>
</comment>
<keyword evidence="1" id="KW-0547">Nucleotide-binding</keyword>
<keyword evidence="2" id="KW-1185">Reference proteome</keyword>
<organism evidence="1 2">
    <name type="scientific">Pseudalkalibacillus berkeleyi</name>
    <dbReference type="NCBI Taxonomy" id="1069813"/>
    <lineage>
        <taxon>Bacteria</taxon>
        <taxon>Bacillati</taxon>
        <taxon>Bacillota</taxon>
        <taxon>Bacilli</taxon>
        <taxon>Bacillales</taxon>
        <taxon>Fictibacillaceae</taxon>
        <taxon>Pseudalkalibacillus</taxon>
    </lineage>
</organism>
<dbReference type="Proteomes" id="UP001649381">
    <property type="component" value="Unassembled WGS sequence"/>
</dbReference>
<dbReference type="GO" id="GO:0005524">
    <property type="term" value="F:ATP binding"/>
    <property type="evidence" value="ECO:0007669"/>
    <property type="project" value="UniProtKB-KW"/>
</dbReference>
<protein>
    <submittedName>
        <fullName evidence="1">ATP-binding protein</fullName>
    </submittedName>
</protein>
<proteinExistence type="predicted"/>
<sequence>MRNAIVEHLSNDDYLIITNDNSGGIGEKEQDFINVSYDLLSYYAYRVAVVECMATRGVPKSILLHNYCGEEHWDKLVSGVKTGLSEIGLDYVPINGSSESNYHLKQSAIGLVLIARSKAPNIRIPSLEPDYQFAVIGEPLVGQEVTEYKEQIAPLSVIQTISTLEKVYMWPVGSKGILTELNQMIGSDVKQIESKLDLLKSAGPSTCVIIAYPSRHTKEIKKLSKDLFYPLNIS</sequence>
<dbReference type="EMBL" id="JAKIJS010000001">
    <property type="protein sequence ID" value="MCF6137478.1"/>
    <property type="molecule type" value="Genomic_DNA"/>
</dbReference>
<reference evidence="1 2" key="1">
    <citation type="submission" date="2022-01" db="EMBL/GenBank/DDBJ databases">
        <title>Alkalihalobacillus sp. EGI L200015, a novel bacterium isolated from a salt lake sediment.</title>
        <authorList>
            <person name="Gao L."/>
            <person name="Fang B.-Z."/>
            <person name="Li W.-J."/>
        </authorList>
    </citation>
    <scope>NUCLEOTIDE SEQUENCE [LARGE SCALE GENOMIC DNA]</scope>
    <source>
        <strain evidence="1 2">KCTC 12718</strain>
    </source>
</reference>
<evidence type="ECO:0000313" key="2">
    <source>
        <dbReference type="Proteomes" id="UP001649381"/>
    </source>
</evidence>
<evidence type="ECO:0000313" key="1">
    <source>
        <dbReference type="EMBL" id="MCF6137478.1"/>
    </source>
</evidence>
<gene>
    <name evidence="1" type="ORF">L2716_07025</name>
</gene>
<dbReference type="RefSeq" id="WP_236333109.1">
    <property type="nucleotide sequence ID" value="NZ_JAKIJS010000001.1"/>
</dbReference>
<keyword evidence="1" id="KW-0067">ATP-binding</keyword>
<accession>A0ABS9H0W2</accession>